<dbReference type="PANTHER" id="PTHR43856">
    <property type="entry name" value="CARDIOLIPIN HYDROLASE"/>
    <property type="match status" value="1"/>
</dbReference>
<evidence type="ECO:0000259" key="7">
    <source>
        <dbReference type="PROSITE" id="PS50035"/>
    </source>
</evidence>
<gene>
    <name evidence="8" type="ORF">AAX28_00679</name>
    <name evidence="9" type="ORF">APORC_1116</name>
</gene>
<keyword evidence="6" id="KW-0443">Lipid metabolism</keyword>
<evidence type="ECO:0000313" key="11">
    <source>
        <dbReference type="Proteomes" id="UP000322644"/>
    </source>
</evidence>
<name>A0A1C0B028_9BACT</name>
<dbReference type="PANTHER" id="PTHR43856:SF1">
    <property type="entry name" value="MITOCHONDRIAL CARDIOLIPIN HYDROLASE"/>
    <property type="match status" value="1"/>
</dbReference>
<evidence type="ECO:0000313" key="8">
    <source>
        <dbReference type="EMBL" id="OCL93137.1"/>
    </source>
</evidence>
<dbReference type="GO" id="GO:0006793">
    <property type="term" value="P:phosphorus metabolic process"/>
    <property type="evidence" value="ECO:0007669"/>
    <property type="project" value="UniProtKB-ARBA"/>
</dbReference>
<dbReference type="RefSeq" id="WP_066173573.1">
    <property type="nucleotide sequence ID" value="NZ_CP036246.2"/>
</dbReference>
<dbReference type="SMART" id="SM00155">
    <property type="entry name" value="PLDc"/>
    <property type="match status" value="1"/>
</dbReference>
<evidence type="ECO:0000256" key="5">
    <source>
        <dbReference type="ARBA" id="ARBA00022963"/>
    </source>
</evidence>
<evidence type="ECO:0000256" key="1">
    <source>
        <dbReference type="ARBA" id="ARBA00000798"/>
    </source>
</evidence>
<evidence type="ECO:0000256" key="2">
    <source>
        <dbReference type="ARBA" id="ARBA00008664"/>
    </source>
</evidence>
<dbReference type="Pfam" id="PF13091">
    <property type="entry name" value="PLDc_2"/>
    <property type="match status" value="1"/>
</dbReference>
<accession>A0A1C0B028</accession>
<dbReference type="GO" id="GO:0016891">
    <property type="term" value="F:RNA endonuclease activity producing 5'-phosphomonoesters, hydrolytic mechanism"/>
    <property type="evidence" value="ECO:0007669"/>
    <property type="project" value="TreeGrafter"/>
</dbReference>
<evidence type="ECO:0000256" key="6">
    <source>
        <dbReference type="ARBA" id="ARBA00023098"/>
    </source>
</evidence>
<dbReference type="EC" id="3.1.4.4" evidence="3"/>
<dbReference type="SUPFAM" id="SSF56024">
    <property type="entry name" value="Phospholipase D/nuclease"/>
    <property type="match status" value="1"/>
</dbReference>
<dbReference type="KEGG" id="apoc:APORC_1116"/>
<sequence length="156" mass="18462">MKKLLIIFIFVINIFASETFILPKDKNIFEKELEKLVLNAEKSIFISIYNFSSKKLAKELIKAKERGVEILVIFDKVKVEEDDKIYKMLKKNKIETKIIDDKIKMHIKAMLIDENIALIGSANYTKKSFEENYELLYISSEESLINRLKDFRRDFK</sequence>
<dbReference type="EMBL" id="LDIR01000001">
    <property type="protein sequence ID" value="OCL93137.1"/>
    <property type="molecule type" value="Genomic_DNA"/>
</dbReference>
<dbReference type="Proteomes" id="UP000093159">
    <property type="component" value="Unassembled WGS sequence"/>
</dbReference>
<protein>
    <recommendedName>
        <fullName evidence="3">phospholipase D</fullName>
        <ecNumber evidence="3">3.1.4.4</ecNumber>
    </recommendedName>
</protein>
<evidence type="ECO:0000256" key="3">
    <source>
        <dbReference type="ARBA" id="ARBA00012027"/>
    </source>
</evidence>
<evidence type="ECO:0000313" key="9">
    <source>
        <dbReference type="EMBL" id="QEP40716.1"/>
    </source>
</evidence>
<feature type="domain" description="PLD phosphodiesterase" evidence="7">
    <location>
        <begin position="101"/>
        <end position="128"/>
    </location>
</feature>
<dbReference type="EMBL" id="CP036246">
    <property type="protein sequence ID" value="QEP40716.1"/>
    <property type="molecule type" value="Genomic_DNA"/>
</dbReference>
<reference evidence="8 10" key="1">
    <citation type="submission" date="2015-05" db="EMBL/GenBank/DDBJ databases">
        <authorList>
            <person name="Rovetto F."/>
            <person name="Cocolin L."/>
            <person name="Illeghems K."/>
            <person name="Van Nieuwerburgh F."/>
            <person name="Houf K."/>
        </authorList>
    </citation>
    <scope>NUCLEOTIDE SEQUENCE [LARGE SCALE GENOMIC DNA]</scope>
    <source>
        <strain evidence="8 10">117434</strain>
    </source>
</reference>
<dbReference type="InterPro" id="IPR025202">
    <property type="entry name" value="PLD-like_dom"/>
</dbReference>
<dbReference type="Proteomes" id="UP000322644">
    <property type="component" value="Chromosome"/>
</dbReference>
<dbReference type="AlphaFoldDB" id="A0A1C0B028"/>
<dbReference type="GO" id="GO:0004630">
    <property type="term" value="F:phospholipase D activity"/>
    <property type="evidence" value="ECO:0007669"/>
    <property type="project" value="UniProtKB-EC"/>
</dbReference>
<comment type="catalytic activity">
    <reaction evidence="1">
        <text>a 1,2-diacyl-sn-glycero-3-phosphocholine + H2O = a 1,2-diacyl-sn-glycero-3-phosphate + choline + H(+)</text>
        <dbReference type="Rhea" id="RHEA:14445"/>
        <dbReference type="ChEBI" id="CHEBI:15354"/>
        <dbReference type="ChEBI" id="CHEBI:15377"/>
        <dbReference type="ChEBI" id="CHEBI:15378"/>
        <dbReference type="ChEBI" id="CHEBI:57643"/>
        <dbReference type="ChEBI" id="CHEBI:58608"/>
        <dbReference type="EC" id="3.1.4.4"/>
    </reaction>
</comment>
<dbReference type="Gene3D" id="3.30.870.10">
    <property type="entry name" value="Endonuclease Chain A"/>
    <property type="match status" value="1"/>
</dbReference>
<keyword evidence="5" id="KW-0442">Lipid degradation</keyword>
<evidence type="ECO:0000256" key="4">
    <source>
        <dbReference type="ARBA" id="ARBA00022801"/>
    </source>
</evidence>
<dbReference type="OrthoDB" id="9765044at2"/>
<dbReference type="InterPro" id="IPR051406">
    <property type="entry name" value="PLD_domain"/>
</dbReference>
<reference evidence="9 11" key="2">
    <citation type="submission" date="2019-09" db="EMBL/GenBank/DDBJ databases">
        <title>Complete genome sequencing of four Arcobacter species reveals a diverse suite of mobile elements.</title>
        <authorList>
            <person name="Miller W.G."/>
            <person name="Yee E."/>
            <person name="Bono J.L."/>
        </authorList>
    </citation>
    <scope>NUCLEOTIDE SEQUENCE [LARGE SCALE GENOMIC DNA]</scope>
    <source>
        <strain evidence="9 11">CCUG 56899</strain>
    </source>
</reference>
<proteinExistence type="inferred from homology"/>
<organism evidence="9 11">
    <name type="scientific">Arcobacter porcinus</name>
    <dbReference type="NCBI Taxonomy" id="1935204"/>
    <lineage>
        <taxon>Bacteria</taxon>
        <taxon>Pseudomonadati</taxon>
        <taxon>Campylobacterota</taxon>
        <taxon>Epsilonproteobacteria</taxon>
        <taxon>Campylobacterales</taxon>
        <taxon>Arcobacteraceae</taxon>
        <taxon>Arcobacter</taxon>
    </lineage>
</organism>
<reference evidence="9 11" key="3">
    <citation type="submission" date="2019-09" db="EMBL/GenBank/DDBJ databases">
        <title>Taxonomic note: a critical rebuttal of the proposed division of the genus Arcobacter into six genera, emended descriptions of Arcobacter anaerophilus and the genus Arcobacter, and an assessment of genus-level boundaries for Epsilonproteobacteria using in silico genomic comparator tools.</title>
        <authorList>
            <person name="On S.L.W."/>
            <person name="Miller W.G."/>
            <person name="Biggs P."/>
            <person name="Cornelius A."/>
            <person name="Vandamme P."/>
        </authorList>
    </citation>
    <scope>NUCLEOTIDE SEQUENCE [LARGE SCALE GENOMIC DNA]</scope>
    <source>
        <strain evidence="9 11">CCUG 56899</strain>
    </source>
</reference>
<dbReference type="GO" id="GO:0016042">
    <property type="term" value="P:lipid catabolic process"/>
    <property type="evidence" value="ECO:0007669"/>
    <property type="project" value="UniProtKB-KW"/>
</dbReference>
<keyword evidence="10" id="KW-1185">Reference proteome</keyword>
<dbReference type="InterPro" id="IPR001736">
    <property type="entry name" value="PLipase_D/transphosphatidylase"/>
</dbReference>
<comment type="similarity">
    <text evidence="2">Belongs to the phospholipase D family.</text>
</comment>
<evidence type="ECO:0000313" key="10">
    <source>
        <dbReference type="Proteomes" id="UP000093159"/>
    </source>
</evidence>
<keyword evidence="4" id="KW-0378">Hydrolase</keyword>
<dbReference type="PROSITE" id="PS50035">
    <property type="entry name" value="PLD"/>
    <property type="match status" value="1"/>
</dbReference>